<feature type="transmembrane region" description="Helical" evidence="1">
    <location>
        <begin position="542"/>
        <end position="561"/>
    </location>
</feature>
<feature type="transmembrane region" description="Helical" evidence="1">
    <location>
        <begin position="394"/>
        <end position="414"/>
    </location>
</feature>
<feature type="transmembrane region" description="Helical" evidence="1">
    <location>
        <begin position="16"/>
        <end position="36"/>
    </location>
</feature>
<dbReference type="GO" id="GO:0042910">
    <property type="term" value="F:xenobiotic transmembrane transporter activity"/>
    <property type="evidence" value="ECO:0007669"/>
    <property type="project" value="TreeGrafter"/>
</dbReference>
<dbReference type="PANTHER" id="PTHR32063:SF33">
    <property type="entry name" value="RND SUPERFAMILY EFFLUX PUMP PERMEASE COMPONENT"/>
    <property type="match status" value="1"/>
</dbReference>
<dbReference type="PANTHER" id="PTHR32063">
    <property type="match status" value="1"/>
</dbReference>
<keyword evidence="1" id="KW-0812">Transmembrane</keyword>
<accession>A0A1N7L052</accession>
<gene>
    <name evidence="2" type="ORF">SAMN05421760_10398</name>
</gene>
<keyword evidence="1" id="KW-0472">Membrane</keyword>
<dbReference type="RefSeq" id="WP_054341766.1">
    <property type="nucleotide sequence ID" value="NZ_FTOE01000003.1"/>
</dbReference>
<dbReference type="SUPFAM" id="SSF82714">
    <property type="entry name" value="Multidrug efflux transporter AcrB TolC docking domain, DN and DC subdomains"/>
    <property type="match status" value="2"/>
</dbReference>
<dbReference type="Gene3D" id="3.30.2090.10">
    <property type="entry name" value="Multidrug efflux transporter AcrB TolC docking domain, DN and DC subdomains"/>
    <property type="match status" value="2"/>
</dbReference>
<organism evidence="2 3">
    <name type="scientific">Neptunomonas antarctica</name>
    <dbReference type="NCBI Taxonomy" id="619304"/>
    <lineage>
        <taxon>Bacteria</taxon>
        <taxon>Pseudomonadati</taxon>
        <taxon>Pseudomonadota</taxon>
        <taxon>Gammaproteobacteria</taxon>
        <taxon>Oceanospirillales</taxon>
        <taxon>Oceanospirillaceae</taxon>
        <taxon>Neptunomonas</taxon>
    </lineage>
</organism>
<dbReference type="GO" id="GO:0005886">
    <property type="term" value="C:plasma membrane"/>
    <property type="evidence" value="ECO:0007669"/>
    <property type="project" value="TreeGrafter"/>
</dbReference>
<feature type="transmembrane region" description="Helical" evidence="1">
    <location>
        <begin position="874"/>
        <end position="893"/>
    </location>
</feature>
<name>A0A1N7L052_9GAMM</name>
<dbReference type="OrthoDB" id="5287122at2"/>
<dbReference type="Proteomes" id="UP000185999">
    <property type="component" value="Unassembled WGS sequence"/>
</dbReference>
<dbReference type="SUPFAM" id="SSF82693">
    <property type="entry name" value="Multidrug efflux transporter AcrB pore domain, PN1, PN2, PC1 and PC2 subdomains"/>
    <property type="match status" value="2"/>
</dbReference>
<feature type="transmembrane region" description="Helical" evidence="1">
    <location>
        <begin position="900"/>
        <end position="920"/>
    </location>
</feature>
<feature type="transmembrane region" description="Helical" evidence="1">
    <location>
        <begin position="341"/>
        <end position="374"/>
    </location>
</feature>
<evidence type="ECO:0000313" key="2">
    <source>
        <dbReference type="EMBL" id="SIS67030.1"/>
    </source>
</evidence>
<feature type="transmembrane region" description="Helical" evidence="1">
    <location>
        <begin position="441"/>
        <end position="462"/>
    </location>
</feature>
<dbReference type="InterPro" id="IPR027463">
    <property type="entry name" value="AcrB_DN_DC_subdom"/>
</dbReference>
<evidence type="ECO:0000256" key="1">
    <source>
        <dbReference type="SAM" id="Phobius"/>
    </source>
</evidence>
<sequence length="1050" mass="113554">MNQQQGIVAWFVRNPVASNLLMMIILIAGFFTMSGLRTESFPAFPPEKVSISVSVSGGGIQDIEEGVVLKIEEALQEVQGIDSVRSTIKNGSASVVVTRIDGYDLTILKDDIDAEINAISNFPTAADNPVVEAAQRESDAIWIAVYGDADTKNLKLVAEDLRSELLDDDDIKQVDVSGEPTEEIGIAVSEQVLQRYGWTLADIAGQVKAQSVNQYAGELSSDEGEITVRGDFQSYYQSDFESIVVQANTDGALIRLGDVASVSDNFSEQMVVSRFNGDSAIMLKVVVTGDTSLTNAADAAKTVMTEYLKNNNVPANIHMDTMGDQSVFIGERLDTMVENGLIGMLLVVILLALFLHPMLALWVAVGIPIAFAGAMLAMGPLGLNLSLNELTTSGFLVALGILVDDAIVIAESVYSTRQQASREGKQGSNAIALTIQGAKKVAIPATFGVLTTVAAFYPLMFIDGRMGNIFGQQAMVVIAVLIFALVESKLILPAHLAHIKLETSQKRTYWSRVQSFFQNGLQKVIDDFYVPSIHWVIKHRGTSLVGSVVIFILVVGLIPAGQVRISFFPDIEPSVVMSSFEVQDSFGKGHTYEIIDKLEQSLIETNQEIKKKYQMSIDPVTAIYVNSSDNTSGSVTGELAEDSLRDFDADEVSSLWREKTGALEGITVLDFDGARKGPEAIRIELKAKQMSTLATASATLQQAMAEIEGVTDIHDNLKVHQPQLNIKIKPAAYGLGLTNTDIMQQVSTALYGSQAQRIQRGSDEVKVMVRYPAQERKYLSDIDNLMIHTADGAVIPFYVVAETVYADSVSQIDRLDRYRAASVIAGVNKQQISSGDVIRQLQADAIPRLLQTYPDLKIELKGEASEQSKSTSSLSQGLVVAVLIIYALLAIPLRSYTKPLVIMSIIPYGVLGSILGHWIVGINIGILSLFGTIALCGVVVNDSLVLVSKFTELQDEGMSTASAIVEAGKTRLRAILLTSLTTFAGLTPLLLDDSSQAQFLIPMAVSLGFGILFATFTTLYALPIILSFQDSVAVGFDLIKQRMGGRLAKG</sequence>
<dbReference type="InterPro" id="IPR001036">
    <property type="entry name" value="Acrflvin-R"/>
</dbReference>
<dbReference type="SUPFAM" id="SSF82866">
    <property type="entry name" value="Multidrug efflux transporter AcrB transmembrane domain"/>
    <property type="match status" value="2"/>
</dbReference>
<dbReference type="STRING" id="619304.SAMN05421760_10398"/>
<feature type="transmembrane region" description="Helical" evidence="1">
    <location>
        <begin position="997"/>
        <end position="1022"/>
    </location>
</feature>
<dbReference type="Gene3D" id="3.30.70.1430">
    <property type="entry name" value="Multidrug efflux transporter AcrB pore domain"/>
    <property type="match status" value="2"/>
</dbReference>
<keyword evidence="1" id="KW-1133">Transmembrane helix</keyword>
<dbReference type="Gene3D" id="1.20.1640.10">
    <property type="entry name" value="Multidrug efflux transporter AcrB transmembrane domain"/>
    <property type="match status" value="2"/>
</dbReference>
<dbReference type="Pfam" id="PF00873">
    <property type="entry name" value="ACR_tran"/>
    <property type="match status" value="1"/>
</dbReference>
<feature type="transmembrane region" description="Helical" evidence="1">
    <location>
        <begin position="926"/>
        <end position="951"/>
    </location>
</feature>
<evidence type="ECO:0000313" key="3">
    <source>
        <dbReference type="Proteomes" id="UP000185999"/>
    </source>
</evidence>
<dbReference type="PRINTS" id="PR00702">
    <property type="entry name" value="ACRIFLAVINRP"/>
</dbReference>
<reference evidence="3" key="1">
    <citation type="submission" date="2017-01" db="EMBL/GenBank/DDBJ databases">
        <authorList>
            <person name="Varghese N."/>
            <person name="Submissions S."/>
        </authorList>
    </citation>
    <scope>NUCLEOTIDE SEQUENCE [LARGE SCALE GENOMIC DNA]</scope>
    <source>
        <strain evidence="3">DSM 22306</strain>
    </source>
</reference>
<dbReference type="Gene3D" id="3.30.70.1440">
    <property type="entry name" value="Multidrug efflux transporter AcrB pore domain"/>
    <property type="match status" value="1"/>
</dbReference>
<feature type="transmembrane region" description="Helical" evidence="1">
    <location>
        <begin position="474"/>
        <end position="497"/>
    </location>
</feature>
<protein>
    <submittedName>
        <fullName evidence="2">Multidrug efflux pump subunit AcrB</fullName>
    </submittedName>
</protein>
<dbReference type="Gene3D" id="3.30.70.1320">
    <property type="entry name" value="Multidrug efflux transporter AcrB pore domain like"/>
    <property type="match status" value="1"/>
</dbReference>
<proteinExistence type="predicted"/>
<dbReference type="AlphaFoldDB" id="A0A1N7L052"/>
<dbReference type="EMBL" id="FTOE01000003">
    <property type="protein sequence ID" value="SIS67030.1"/>
    <property type="molecule type" value="Genomic_DNA"/>
</dbReference>
<keyword evidence="3" id="KW-1185">Reference proteome</keyword>
<feature type="transmembrane region" description="Helical" evidence="1">
    <location>
        <begin position="972"/>
        <end position="991"/>
    </location>
</feature>